<proteinExistence type="predicted"/>
<sequence length="197" mass="21174">MLQNESEFQAGKSPDGKEPQGLRPTPVKVGKDSHRSKKEAAARRRAPIIVYAVSPEVIHVSPSEFMPLVQRLTGHSPTSSSPDGNRGPTSDMAASRQELSLRAKIEDGNGVHDLNRTNPVTDRAAAAFNLTMSPSLSSPPPISPSIFLPSPLSRFGGFLDAQRPSLSGNNRDSNSLSVALLKEGSHGGGDLWYRRRV</sequence>
<dbReference type="InterPro" id="IPR039607">
    <property type="entry name" value="VQ_8/17/18/20/21/25"/>
</dbReference>
<dbReference type="AlphaFoldDB" id="A0A5K0ZH62"/>
<feature type="compositionally biased region" description="Basic and acidic residues" evidence="1">
    <location>
        <begin position="29"/>
        <end position="42"/>
    </location>
</feature>
<feature type="region of interest" description="Disordered" evidence="1">
    <location>
        <begin position="1"/>
        <end position="45"/>
    </location>
</feature>
<reference evidence="3" key="1">
    <citation type="submission" date="2019-09" db="EMBL/GenBank/DDBJ databases">
        <authorList>
            <person name="Zhang L."/>
        </authorList>
    </citation>
    <scope>NUCLEOTIDE SEQUENCE</scope>
</reference>
<protein>
    <recommendedName>
        <fullName evidence="2">VQ domain-containing protein</fullName>
    </recommendedName>
</protein>
<dbReference type="Gramene" id="NC14G0114990.1">
    <property type="protein sequence ID" value="NC14G0114990.1:cds"/>
    <property type="gene ID" value="NC14G0114990"/>
</dbReference>
<organism evidence="3">
    <name type="scientific">Nymphaea colorata</name>
    <name type="common">pocket water lily</name>
    <dbReference type="NCBI Taxonomy" id="210225"/>
    <lineage>
        <taxon>Eukaryota</taxon>
        <taxon>Viridiplantae</taxon>
        <taxon>Streptophyta</taxon>
        <taxon>Embryophyta</taxon>
        <taxon>Tracheophyta</taxon>
        <taxon>Spermatophyta</taxon>
        <taxon>Magnoliopsida</taxon>
        <taxon>Nymphaeales</taxon>
        <taxon>Nymphaeaceae</taxon>
        <taxon>Nymphaea</taxon>
    </lineage>
</organism>
<accession>A0A5K0ZH62</accession>
<gene>
    <name evidence="3" type="ORF">NYM_LOCUS10744</name>
</gene>
<evidence type="ECO:0000259" key="2">
    <source>
        <dbReference type="Pfam" id="PF05678"/>
    </source>
</evidence>
<dbReference type="EMBL" id="LR721779">
    <property type="protein sequence ID" value="VVV88870.1"/>
    <property type="molecule type" value="Genomic_DNA"/>
</dbReference>
<dbReference type="GO" id="GO:0005634">
    <property type="term" value="C:nucleus"/>
    <property type="evidence" value="ECO:0007669"/>
    <property type="project" value="TreeGrafter"/>
</dbReference>
<dbReference type="InterPro" id="IPR008889">
    <property type="entry name" value="VQ"/>
</dbReference>
<dbReference type="OrthoDB" id="1518325at2759"/>
<name>A0A5K0ZH62_9MAGN</name>
<evidence type="ECO:0000313" key="3">
    <source>
        <dbReference type="EMBL" id="VVV88870.1"/>
    </source>
</evidence>
<evidence type="ECO:0000256" key="1">
    <source>
        <dbReference type="SAM" id="MobiDB-lite"/>
    </source>
</evidence>
<dbReference type="PANTHER" id="PTHR33143">
    <property type="entry name" value="F16F4.1 PROTEIN-RELATED"/>
    <property type="match status" value="1"/>
</dbReference>
<feature type="region of interest" description="Disordered" evidence="1">
    <location>
        <begin position="72"/>
        <end position="93"/>
    </location>
</feature>
<dbReference type="OMA" id="VMDIPNS"/>
<feature type="compositionally biased region" description="Polar residues" evidence="1">
    <location>
        <begin position="73"/>
        <end position="83"/>
    </location>
</feature>
<feature type="domain" description="VQ" evidence="2">
    <location>
        <begin position="53"/>
        <end position="78"/>
    </location>
</feature>
<dbReference type="PANTHER" id="PTHR33143:SF6">
    <property type="entry name" value="OS08G0102900 PROTEIN"/>
    <property type="match status" value="1"/>
</dbReference>
<dbReference type="Pfam" id="PF05678">
    <property type="entry name" value="VQ"/>
    <property type="match status" value="1"/>
</dbReference>